<dbReference type="Proteomes" id="UP001140091">
    <property type="component" value="Unassembled WGS sequence"/>
</dbReference>
<protein>
    <submittedName>
        <fullName evidence="1">Uncharacterized protein</fullName>
    </submittedName>
</protein>
<proteinExistence type="predicted"/>
<reference evidence="1" key="1">
    <citation type="submission" date="2022-06" db="EMBL/GenBank/DDBJ databases">
        <title>Genome Sequence of Candolleomyces eurysporus.</title>
        <authorList>
            <person name="Buettner E."/>
        </authorList>
    </citation>
    <scope>NUCLEOTIDE SEQUENCE</scope>
    <source>
        <strain evidence="1">VTCC 930004</strain>
    </source>
</reference>
<dbReference type="SUPFAM" id="SSF48452">
    <property type="entry name" value="TPR-like"/>
    <property type="match status" value="1"/>
</dbReference>
<dbReference type="OrthoDB" id="3259646at2759"/>
<dbReference type="Pfam" id="PF13374">
    <property type="entry name" value="TPR_10"/>
    <property type="match status" value="1"/>
</dbReference>
<name>A0A9W8JJ80_9AGAR</name>
<evidence type="ECO:0000313" key="1">
    <source>
        <dbReference type="EMBL" id="KAJ2931803.1"/>
    </source>
</evidence>
<dbReference type="InterPro" id="IPR011990">
    <property type="entry name" value="TPR-like_helical_dom_sf"/>
</dbReference>
<dbReference type="AlphaFoldDB" id="A0A9W8JJ80"/>
<keyword evidence="2" id="KW-1185">Reference proteome</keyword>
<feature type="non-terminal residue" evidence="1">
    <location>
        <position position="1"/>
    </location>
</feature>
<accession>A0A9W8JJ80</accession>
<comment type="caution">
    <text evidence="1">The sequence shown here is derived from an EMBL/GenBank/DDBJ whole genome shotgun (WGS) entry which is preliminary data.</text>
</comment>
<dbReference type="Gene3D" id="1.25.40.10">
    <property type="entry name" value="Tetratricopeptide repeat domain"/>
    <property type="match status" value="1"/>
</dbReference>
<organism evidence="1 2">
    <name type="scientific">Candolleomyces eurysporus</name>
    <dbReference type="NCBI Taxonomy" id="2828524"/>
    <lineage>
        <taxon>Eukaryota</taxon>
        <taxon>Fungi</taxon>
        <taxon>Dikarya</taxon>
        <taxon>Basidiomycota</taxon>
        <taxon>Agaricomycotina</taxon>
        <taxon>Agaricomycetes</taxon>
        <taxon>Agaricomycetidae</taxon>
        <taxon>Agaricales</taxon>
        <taxon>Agaricineae</taxon>
        <taxon>Psathyrellaceae</taxon>
        <taxon>Candolleomyces</taxon>
    </lineage>
</organism>
<evidence type="ECO:0000313" key="2">
    <source>
        <dbReference type="Proteomes" id="UP001140091"/>
    </source>
</evidence>
<sequence length="368" mass="40551">MMDEDSSLFNDRGGESQFYLTDIFLQHIADVTDGDHSSLKIPRLVIFGLADEPGGKCFSLVTVSPERWKVEGSIELPESMKGIVIIAESEGWNMAFTHLDCIEMHNGGNGKESNHIRDMKTCDEQTCLTISWKICEIPFEPPTREEDTLTLLSSIKARRRQVFGPSMSVSALWEAVVRPERADLLKSLNYLGDCFRRSFKRTGNLSNISESISGTRRAVELTPAGHPDLPVRLRNLGHSFADRFERTSALSDIAKAISALRRSAELTPAGHPDLPARLNNLGSLLKSRFERTGSLSDIAESISVQQRAVELTPPGHPDLPGMLNNLGNSFLHRSVLTRSGKDLSISIARFMSAATCGYGPPIIEIDSS</sequence>
<dbReference type="EMBL" id="JANBPK010000800">
    <property type="protein sequence ID" value="KAJ2931803.1"/>
    <property type="molecule type" value="Genomic_DNA"/>
</dbReference>
<gene>
    <name evidence="1" type="ORF">H1R20_g5290</name>
</gene>